<name>A0A7W8EDE7_9ACTN</name>
<dbReference type="AlphaFoldDB" id="A0A7W8EDE7"/>
<evidence type="ECO:0008006" key="3">
    <source>
        <dbReference type="Google" id="ProtNLM"/>
    </source>
</evidence>
<dbReference type="RefSeq" id="WP_184958374.1">
    <property type="nucleotide sequence ID" value="NZ_JACHIN010000001.1"/>
</dbReference>
<reference evidence="1 2" key="1">
    <citation type="submission" date="2020-08" db="EMBL/GenBank/DDBJ databases">
        <title>Genomic Encyclopedia of Type Strains, Phase IV (KMG-IV): sequencing the most valuable type-strain genomes for metagenomic binning, comparative biology and taxonomic classification.</title>
        <authorList>
            <person name="Goeker M."/>
        </authorList>
    </citation>
    <scope>NUCLEOTIDE SEQUENCE [LARGE SCALE GENOMIC DNA]</scope>
    <source>
        <strain evidence="1 2">DSM 45385</strain>
    </source>
</reference>
<keyword evidence="2" id="KW-1185">Reference proteome</keyword>
<evidence type="ECO:0000313" key="2">
    <source>
        <dbReference type="Proteomes" id="UP000568380"/>
    </source>
</evidence>
<dbReference type="Proteomes" id="UP000568380">
    <property type="component" value="Unassembled WGS sequence"/>
</dbReference>
<organism evidence="1 2">
    <name type="scientific">Nonomuraea endophytica</name>
    <dbReference type="NCBI Taxonomy" id="714136"/>
    <lineage>
        <taxon>Bacteria</taxon>
        <taxon>Bacillati</taxon>
        <taxon>Actinomycetota</taxon>
        <taxon>Actinomycetes</taxon>
        <taxon>Streptosporangiales</taxon>
        <taxon>Streptosporangiaceae</taxon>
        <taxon>Nonomuraea</taxon>
    </lineage>
</organism>
<dbReference type="Pfam" id="PF14175">
    <property type="entry name" value="YaaC"/>
    <property type="match status" value="1"/>
</dbReference>
<sequence length="348" mass="38204">MNNTDAVWESLRATRWAPPGGAVATPERRRTYTFALEQAEQMFRAAEGVGTATRPLLVFYGLSQAGRAIAAAASAITTADGWRLEGHGIRTVSKTLSGPLPDVLVASDKGGSRGSFVRLSEILDSPLFADKVNPLALNALWDCLPENRVAPLRDTGTSRRTPLYVAHLSLNREPHPLASAPVAYFPPWVVSSPEGGQTLVDYLAAFSDQVREFHSFVRVGHDPDAAPDFSSHHDGWGELRMNWILPHQKSGTFAERVKHLRSIGRTYDGDIYFFPAVGDAGQGRGLHPLMSWWAVLHTLSMLARYQPAEWAEQIDVDGSSYAAPVESLLKRAMQVVPRLVRETIEEVA</sequence>
<evidence type="ECO:0000313" key="1">
    <source>
        <dbReference type="EMBL" id="MBB5075323.1"/>
    </source>
</evidence>
<gene>
    <name evidence="1" type="ORF">HNR40_000769</name>
</gene>
<proteinExistence type="predicted"/>
<comment type="caution">
    <text evidence="1">The sequence shown here is derived from an EMBL/GenBank/DDBJ whole genome shotgun (WGS) entry which is preliminary data.</text>
</comment>
<dbReference type="InterPro" id="IPR026988">
    <property type="entry name" value="YaaC-like"/>
</dbReference>
<protein>
    <recommendedName>
        <fullName evidence="3">YaaC-like Protein</fullName>
    </recommendedName>
</protein>
<dbReference type="EMBL" id="JACHIN010000001">
    <property type="protein sequence ID" value="MBB5075323.1"/>
    <property type="molecule type" value="Genomic_DNA"/>
</dbReference>
<accession>A0A7W8EDE7</accession>